<evidence type="ECO:0000256" key="1">
    <source>
        <dbReference type="ARBA" id="ARBA00005417"/>
    </source>
</evidence>
<feature type="domain" description="ABC transporter" evidence="5">
    <location>
        <begin position="2"/>
        <end position="227"/>
    </location>
</feature>
<dbReference type="SUPFAM" id="SSF52540">
    <property type="entry name" value="P-loop containing nucleoside triphosphate hydrolases"/>
    <property type="match status" value="1"/>
</dbReference>
<evidence type="ECO:0000256" key="4">
    <source>
        <dbReference type="ARBA" id="ARBA00022840"/>
    </source>
</evidence>
<accession>A0ABR9K8W6</accession>
<evidence type="ECO:0000313" key="7">
    <source>
        <dbReference type="Proteomes" id="UP000661607"/>
    </source>
</evidence>
<dbReference type="InterPro" id="IPR003593">
    <property type="entry name" value="AAA+_ATPase"/>
</dbReference>
<dbReference type="PANTHER" id="PTHR43335:SF4">
    <property type="entry name" value="ABC TRANSPORTER, ATP-BINDING PROTEIN"/>
    <property type="match status" value="1"/>
</dbReference>
<keyword evidence="2" id="KW-0813">Transport</keyword>
<dbReference type="SMART" id="SM00382">
    <property type="entry name" value="AAA"/>
    <property type="match status" value="1"/>
</dbReference>
<dbReference type="Proteomes" id="UP000661607">
    <property type="component" value="Unassembled WGS sequence"/>
</dbReference>
<evidence type="ECO:0000256" key="2">
    <source>
        <dbReference type="ARBA" id="ARBA00022448"/>
    </source>
</evidence>
<organism evidence="6 7">
    <name type="scientific">Nonomuraea africana</name>
    <dbReference type="NCBI Taxonomy" id="46171"/>
    <lineage>
        <taxon>Bacteria</taxon>
        <taxon>Bacillati</taxon>
        <taxon>Actinomycetota</taxon>
        <taxon>Actinomycetes</taxon>
        <taxon>Streptosporangiales</taxon>
        <taxon>Streptosporangiaceae</taxon>
        <taxon>Nonomuraea</taxon>
    </lineage>
</organism>
<keyword evidence="3" id="KW-0547">Nucleotide-binding</keyword>
<evidence type="ECO:0000256" key="3">
    <source>
        <dbReference type="ARBA" id="ARBA00022741"/>
    </source>
</evidence>
<comment type="similarity">
    <text evidence="1">Belongs to the ABC transporter superfamily.</text>
</comment>
<dbReference type="InterPro" id="IPR003439">
    <property type="entry name" value="ABC_transporter-like_ATP-bd"/>
</dbReference>
<dbReference type="PROSITE" id="PS00211">
    <property type="entry name" value="ABC_TRANSPORTER_1"/>
    <property type="match status" value="1"/>
</dbReference>
<dbReference type="EMBL" id="JADBEF010000001">
    <property type="protein sequence ID" value="MBE1558449.1"/>
    <property type="molecule type" value="Genomic_DNA"/>
</dbReference>
<dbReference type="GO" id="GO:0005524">
    <property type="term" value="F:ATP binding"/>
    <property type="evidence" value="ECO:0007669"/>
    <property type="project" value="UniProtKB-KW"/>
</dbReference>
<keyword evidence="4 6" id="KW-0067">ATP-binding</keyword>
<dbReference type="RefSeq" id="WP_192773865.1">
    <property type="nucleotide sequence ID" value="NZ_BAAASY010000003.1"/>
</dbReference>
<dbReference type="InterPro" id="IPR017871">
    <property type="entry name" value="ABC_transporter-like_CS"/>
</dbReference>
<protein>
    <submittedName>
        <fullName evidence="6">ABC-2 type transport system ATP-binding protein</fullName>
    </submittedName>
</protein>
<keyword evidence="7" id="KW-1185">Reference proteome</keyword>
<dbReference type="PANTHER" id="PTHR43335">
    <property type="entry name" value="ABC TRANSPORTER, ATP-BINDING PROTEIN"/>
    <property type="match status" value="1"/>
</dbReference>
<reference evidence="6 7" key="1">
    <citation type="submission" date="2020-10" db="EMBL/GenBank/DDBJ databases">
        <title>Sequencing the genomes of 1000 actinobacteria strains.</title>
        <authorList>
            <person name="Klenk H.-P."/>
        </authorList>
    </citation>
    <scope>NUCLEOTIDE SEQUENCE [LARGE SCALE GENOMIC DNA]</scope>
    <source>
        <strain evidence="6 7">DSM 43748</strain>
    </source>
</reference>
<proteinExistence type="inferred from homology"/>
<comment type="caution">
    <text evidence="6">The sequence shown here is derived from an EMBL/GenBank/DDBJ whole genome shotgun (WGS) entry which is preliminary data.</text>
</comment>
<gene>
    <name evidence="6" type="ORF">H4W81_001228</name>
</gene>
<sequence>MIETRGLTKRFGATLAVDGLSVTVRPGAITGFLGPNGSGKSTTMRMIMGLDRPTSGSASVNGRPYEKLRYPMREIGALLDADAAHPGRSAYDHLLWLAQSNGIGRARVADVMDLVGLSQVARKRVGTFSFGMRQRLGIGAALLGDPQVLVLDEPMNGLDAEGILWVRTLMRSFAAQGRAVFVSSHLMSEMEGTADHVIVIGQGRLIADEPMAQFLAGHSLGSVHVRAPSATALRPVLESAGGRVREEPDGSLTVLGLSAPRVGDLALTAGVAVHELWMRSDSLEAVFMKLTQASVQFRAGSPMSTAGA</sequence>
<name>A0ABR9K8W6_9ACTN</name>
<evidence type="ECO:0000259" key="5">
    <source>
        <dbReference type="PROSITE" id="PS50893"/>
    </source>
</evidence>
<dbReference type="InterPro" id="IPR027417">
    <property type="entry name" value="P-loop_NTPase"/>
</dbReference>
<dbReference type="Pfam" id="PF00005">
    <property type="entry name" value="ABC_tran"/>
    <property type="match status" value="1"/>
</dbReference>
<evidence type="ECO:0000313" key="6">
    <source>
        <dbReference type="EMBL" id="MBE1558449.1"/>
    </source>
</evidence>
<dbReference type="PROSITE" id="PS50893">
    <property type="entry name" value="ABC_TRANSPORTER_2"/>
    <property type="match status" value="1"/>
</dbReference>
<dbReference type="Gene3D" id="3.40.50.300">
    <property type="entry name" value="P-loop containing nucleotide triphosphate hydrolases"/>
    <property type="match status" value="1"/>
</dbReference>